<evidence type="ECO:0000313" key="9">
    <source>
        <dbReference type="EMBL" id="KGM46808.1"/>
    </source>
</evidence>
<dbReference type="PANTHER" id="PTHR43163">
    <property type="entry name" value="DIPEPTIDE TRANSPORT SYSTEM PERMEASE PROTEIN DPPB-RELATED"/>
    <property type="match status" value="1"/>
</dbReference>
<dbReference type="PROSITE" id="PS50928">
    <property type="entry name" value="ABC_TM1"/>
    <property type="match status" value="1"/>
</dbReference>
<keyword evidence="4 7" id="KW-0812">Transmembrane</keyword>
<dbReference type="AlphaFoldDB" id="A0A0A0E9R8"/>
<keyword evidence="3" id="KW-1003">Cell membrane</keyword>
<comment type="similarity">
    <text evidence="7">Belongs to the binding-protein-dependent transport system permease family.</text>
</comment>
<evidence type="ECO:0000256" key="4">
    <source>
        <dbReference type="ARBA" id="ARBA00022692"/>
    </source>
</evidence>
<dbReference type="RefSeq" id="WP_043754355.1">
    <property type="nucleotide sequence ID" value="NZ_AQQX01000020.1"/>
</dbReference>
<evidence type="ECO:0000256" key="7">
    <source>
        <dbReference type="RuleBase" id="RU363032"/>
    </source>
</evidence>
<evidence type="ECO:0000256" key="1">
    <source>
        <dbReference type="ARBA" id="ARBA00004651"/>
    </source>
</evidence>
<sequence>MLLFLLKRIGTMLLTALCLSFIVFFLTNQPPLLEKVAKYEGNSRMSDEEVARYLENNGFGQPMLVRYGEWLGVVPGWTREVGDDIRGRCIPPGADPATAPEFCGVLQGDWGVSRVFRDDVSAIVGTRLYMTGKLMFWVMLLMVPAALIIGVLAGMREGSKTDRTLSTFSIATTATPEYVSGVILIAVFASSAVGLKWFKGTATSAMDNATFENFFLPVLTIALYGMGYIARMTRASMAEVMTAQYIRTARLKGVTFRNIVLKHALRNALIAPFTVIMLQFPWLLNGVVIVETLFNYKGLGWALVQAAGNNDIDLLLGISVVSVFVVLVTQLISDIGYVYLNPRIRIS</sequence>
<dbReference type="EMBL" id="AQQX01000020">
    <property type="protein sequence ID" value="KGM46808.1"/>
    <property type="molecule type" value="Genomic_DNA"/>
</dbReference>
<feature type="transmembrane region" description="Helical" evidence="7">
    <location>
        <begin position="314"/>
        <end position="340"/>
    </location>
</feature>
<feature type="transmembrane region" description="Helical" evidence="7">
    <location>
        <begin position="176"/>
        <end position="194"/>
    </location>
</feature>
<dbReference type="Pfam" id="PF00528">
    <property type="entry name" value="BPD_transp_1"/>
    <property type="match status" value="1"/>
</dbReference>
<evidence type="ECO:0000256" key="5">
    <source>
        <dbReference type="ARBA" id="ARBA00022989"/>
    </source>
</evidence>
<keyword evidence="10" id="KW-1185">Reference proteome</keyword>
<dbReference type="STRING" id="1461694.ATO9_21780"/>
<reference evidence="9 10" key="1">
    <citation type="journal article" date="2015" name="Antonie Van Leeuwenhoek">
        <title>Pseudooceanicola atlanticus gen. nov. sp. nov., isolated from surface seawater of the Atlantic Ocean and reclassification of Oceanicola batsensis, Oceanicola marinus, Oceanicola nitratireducens, Oceanicola nanhaiensis, Oceanicola antarcticus and Oceanicola flagellatus, as Pseudooceanicola batsensis comb. nov., Pseudooceanicola marinus comb. nov., Pseudooceanicola nitratireducens comb. nov., Pseudooceanicola nanhaiensis comb. nov., Pseudooceanicola antarcticus comb. nov., and Pseudooceanicola flagellatus comb. nov.</title>
        <authorList>
            <person name="Lai Q."/>
            <person name="Li G."/>
            <person name="Liu X."/>
            <person name="Du Y."/>
            <person name="Sun F."/>
            <person name="Shao Z."/>
        </authorList>
    </citation>
    <scope>NUCLEOTIDE SEQUENCE [LARGE SCALE GENOMIC DNA]</scope>
    <source>
        <strain evidence="9 10">22II-s11g</strain>
    </source>
</reference>
<dbReference type="InterPro" id="IPR035906">
    <property type="entry name" value="MetI-like_sf"/>
</dbReference>
<dbReference type="SUPFAM" id="SSF161098">
    <property type="entry name" value="MetI-like"/>
    <property type="match status" value="1"/>
</dbReference>
<evidence type="ECO:0000256" key="2">
    <source>
        <dbReference type="ARBA" id="ARBA00022448"/>
    </source>
</evidence>
<comment type="caution">
    <text evidence="9">The sequence shown here is derived from an EMBL/GenBank/DDBJ whole genome shotgun (WGS) entry which is preliminary data.</text>
</comment>
<dbReference type="CDD" id="cd06261">
    <property type="entry name" value="TM_PBP2"/>
    <property type="match status" value="1"/>
</dbReference>
<feature type="transmembrane region" description="Helical" evidence="7">
    <location>
        <begin position="214"/>
        <end position="231"/>
    </location>
</feature>
<evidence type="ECO:0000313" key="10">
    <source>
        <dbReference type="Proteomes" id="UP000030004"/>
    </source>
</evidence>
<evidence type="ECO:0000256" key="3">
    <source>
        <dbReference type="ARBA" id="ARBA00022475"/>
    </source>
</evidence>
<protein>
    <submittedName>
        <fullName evidence="9">Peptide ABC transporter permease</fullName>
    </submittedName>
</protein>
<dbReference type="Gene3D" id="1.10.3720.10">
    <property type="entry name" value="MetI-like"/>
    <property type="match status" value="1"/>
</dbReference>
<feature type="transmembrane region" description="Helical" evidence="7">
    <location>
        <begin position="134"/>
        <end position="155"/>
    </location>
</feature>
<proteinExistence type="inferred from homology"/>
<keyword evidence="2 7" id="KW-0813">Transport</keyword>
<dbReference type="PANTHER" id="PTHR43163:SF3">
    <property type="entry name" value="PEPTIDE ABC TRANSPORTER PERMEASE PROTEIN"/>
    <property type="match status" value="1"/>
</dbReference>
<dbReference type="InterPro" id="IPR000515">
    <property type="entry name" value="MetI-like"/>
</dbReference>
<comment type="subcellular location">
    <subcellularLocation>
        <location evidence="1 7">Cell membrane</location>
        <topology evidence="1 7">Multi-pass membrane protein</topology>
    </subcellularLocation>
</comment>
<dbReference type="Proteomes" id="UP000030004">
    <property type="component" value="Unassembled WGS sequence"/>
</dbReference>
<keyword evidence="6 7" id="KW-0472">Membrane</keyword>
<gene>
    <name evidence="9" type="ORF">ATO9_21780</name>
</gene>
<evidence type="ECO:0000256" key="6">
    <source>
        <dbReference type="ARBA" id="ARBA00023136"/>
    </source>
</evidence>
<feature type="transmembrane region" description="Helical" evidence="7">
    <location>
        <begin position="9"/>
        <end position="27"/>
    </location>
</feature>
<dbReference type="OrthoDB" id="9807402at2"/>
<dbReference type="eggNOG" id="COG0601">
    <property type="taxonomic scope" value="Bacteria"/>
</dbReference>
<keyword evidence="5 7" id="KW-1133">Transmembrane helix</keyword>
<evidence type="ECO:0000259" key="8">
    <source>
        <dbReference type="PROSITE" id="PS50928"/>
    </source>
</evidence>
<dbReference type="GO" id="GO:0055085">
    <property type="term" value="P:transmembrane transport"/>
    <property type="evidence" value="ECO:0007669"/>
    <property type="project" value="InterPro"/>
</dbReference>
<feature type="transmembrane region" description="Helical" evidence="7">
    <location>
        <begin position="269"/>
        <end position="294"/>
    </location>
</feature>
<feature type="domain" description="ABC transmembrane type-1" evidence="8">
    <location>
        <begin position="128"/>
        <end position="333"/>
    </location>
</feature>
<organism evidence="9 10">
    <name type="scientific">Pseudooceanicola atlanticus</name>
    <dbReference type="NCBI Taxonomy" id="1461694"/>
    <lineage>
        <taxon>Bacteria</taxon>
        <taxon>Pseudomonadati</taxon>
        <taxon>Pseudomonadota</taxon>
        <taxon>Alphaproteobacteria</taxon>
        <taxon>Rhodobacterales</taxon>
        <taxon>Paracoccaceae</taxon>
        <taxon>Pseudooceanicola</taxon>
    </lineage>
</organism>
<name>A0A0A0E9R8_9RHOB</name>
<dbReference type="GO" id="GO:0005886">
    <property type="term" value="C:plasma membrane"/>
    <property type="evidence" value="ECO:0007669"/>
    <property type="project" value="UniProtKB-SubCell"/>
</dbReference>
<accession>A0A0A0E9R8</accession>